<dbReference type="RefSeq" id="WP_213670842.1">
    <property type="nucleotide sequence ID" value="NZ_JAHCDA010000002.1"/>
</dbReference>
<feature type="domain" description="DUF218" evidence="1">
    <location>
        <begin position="52"/>
        <end position="197"/>
    </location>
</feature>
<evidence type="ECO:0000259" key="1">
    <source>
        <dbReference type="Pfam" id="PF02698"/>
    </source>
</evidence>
<dbReference type="PANTHER" id="PTHR30336:SF20">
    <property type="entry name" value="DUF218 DOMAIN-CONTAINING PROTEIN"/>
    <property type="match status" value="1"/>
</dbReference>
<name>A0ABS5QFY3_9PROT</name>
<dbReference type="PANTHER" id="PTHR30336">
    <property type="entry name" value="INNER MEMBRANE PROTEIN, PROBABLE PERMEASE"/>
    <property type="match status" value="1"/>
</dbReference>
<dbReference type="EMBL" id="JAHCDA010000002">
    <property type="protein sequence ID" value="MBS7812216.1"/>
    <property type="molecule type" value="Genomic_DNA"/>
</dbReference>
<proteinExistence type="predicted"/>
<keyword evidence="3" id="KW-1185">Reference proteome</keyword>
<dbReference type="CDD" id="cd06259">
    <property type="entry name" value="YdcF-like"/>
    <property type="match status" value="1"/>
</dbReference>
<comment type="caution">
    <text evidence="2">The sequence shown here is derived from an EMBL/GenBank/DDBJ whole genome shotgun (WGS) entry which is preliminary data.</text>
</comment>
<dbReference type="Proteomes" id="UP000766336">
    <property type="component" value="Unassembled WGS sequence"/>
</dbReference>
<dbReference type="InterPro" id="IPR014729">
    <property type="entry name" value="Rossmann-like_a/b/a_fold"/>
</dbReference>
<gene>
    <name evidence="2" type="ORF">KHU32_14790</name>
</gene>
<sequence length="213" mass="23722">MLFLKRLRAYLPRTKPAEAGQSAPSDPNLLASREAITRFLFVEDLPEPVDLCFVLGCPTPTNMDPAIALHARGFAPVIMVCGHGPAPQPVPEAVLFRDYAVARGVPESAILLETESTNTRENFVFSASIIEQRIGWDRIRRVAIVSKPYHARRALMTARRHWPAHLRLVMQPSQEPDDFLATTWWETEGGQAYVLRELSAIGTYAQKGDIGGF</sequence>
<reference evidence="2 3" key="1">
    <citation type="submission" date="2021-05" db="EMBL/GenBank/DDBJ databases">
        <title>Roseococcus sp. XZZS9, whole genome shotgun sequencing project.</title>
        <authorList>
            <person name="Zhao G."/>
            <person name="Shen L."/>
        </authorList>
    </citation>
    <scope>NUCLEOTIDE SEQUENCE [LARGE SCALE GENOMIC DNA]</scope>
    <source>
        <strain evidence="2 3">XZZS9</strain>
    </source>
</reference>
<protein>
    <submittedName>
        <fullName evidence="2">YdcF family protein</fullName>
    </submittedName>
</protein>
<dbReference type="Pfam" id="PF02698">
    <property type="entry name" value="DUF218"/>
    <property type="match status" value="1"/>
</dbReference>
<dbReference type="InterPro" id="IPR003848">
    <property type="entry name" value="DUF218"/>
</dbReference>
<accession>A0ABS5QFY3</accession>
<evidence type="ECO:0000313" key="2">
    <source>
        <dbReference type="EMBL" id="MBS7812216.1"/>
    </source>
</evidence>
<dbReference type="Gene3D" id="3.40.50.620">
    <property type="entry name" value="HUPs"/>
    <property type="match status" value="1"/>
</dbReference>
<organism evidence="2 3">
    <name type="scientific">Roseococcus pinisoli</name>
    <dbReference type="NCBI Taxonomy" id="2835040"/>
    <lineage>
        <taxon>Bacteria</taxon>
        <taxon>Pseudomonadati</taxon>
        <taxon>Pseudomonadota</taxon>
        <taxon>Alphaproteobacteria</taxon>
        <taxon>Acetobacterales</taxon>
        <taxon>Roseomonadaceae</taxon>
        <taxon>Roseococcus</taxon>
    </lineage>
</organism>
<dbReference type="InterPro" id="IPR051599">
    <property type="entry name" value="Cell_Envelope_Assoc"/>
</dbReference>
<evidence type="ECO:0000313" key="3">
    <source>
        <dbReference type="Proteomes" id="UP000766336"/>
    </source>
</evidence>